<dbReference type="Proteomes" id="UP001165962">
    <property type="component" value="Unassembled WGS sequence"/>
</dbReference>
<accession>A0ABX0JJA7</accession>
<dbReference type="RefSeq" id="WP_166158269.1">
    <property type="nucleotide sequence ID" value="NZ_JAAOIW010000036.1"/>
</dbReference>
<protein>
    <submittedName>
        <fullName evidence="1">Uncharacterized protein</fullName>
    </submittedName>
</protein>
<name>A0ABX0JJA7_9BACL</name>
<evidence type="ECO:0000313" key="2">
    <source>
        <dbReference type="Proteomes" id="UP001165962"/>
    </source>
</evidence>
<sequence length="64" mass="7692">MQILTLQSRMEMTEPSRQYSCVRHGRQAAMRYEVQVDTAERRLKPFLWKRYANGYAARLKNWIG</sequence>
<comment type="caution">
    <text evidence="1">The sequence shown here is derived from an EMBL/GenBank/DDBJ whole genome shotgun (WGS) entry which is preliminary data.</text>
</comment>
<reference evidence="1" key="1">
    <citation type="submission" date="2020-03" db="EMBL/GenBank/DDBJ databases">
        <title>Draft sequencing of Paenibacilllus sp. S3N08.</title>
        <authorList>
            <person name="Kim D.-U."/>
        </authorList>
    </citation>
    <scope>NUCLEOTIDE SEQUENCE</scope>
    <source>
        <strain evidence="1">S3N08</strain>
    </source>
</reference>
<evidence type="ECO:0000313" key="1">
    <source>
        <dbReference type="EMBL" id="NHN35431.1"/>
    </source>
</evidence>
<keyword evidence="2" id="KW-1185">Reference proteome</keyword>
<organism evidence="1 2">
    <name type="scientific">Paenibacillus agricola</name>
    <dbReference type="NCBI Taxonomy" id="2716264"/>
    <lineage>
        <taxon>Bacteria</taxon>
        <taxon>Bacillati</taxon>
        <taxon>Bacillota</taxon>
        <taxon>Bacilli</taxon>
        <taxon>Bacillales</taxon>
        <taxon>Paenibacillaceae</taxon>
        <taxon>Paenibacillus</taxon>
    </lineage>
</organism>
<proteinExistence type="predicted"/>
<dbReference type="EMBL" id="JAAOIW010000036">
    <property type="protein sequence ID" value="NHN35431.1"/>
    <property type="molecule type" value="Genomic_DNA"/>
</dbReference>
<gene>
    <name evidence="1" type="ORF">G9U52_37675</name>
</gene>